<dbReference type="Proteomes" id="UP000518266">
    <property type="component" value="Unassembled WGS sequence"/>
</dbReference>
<feature type="transmembrane region" description="Helical" evidence="11">
    <location>
        <begin position="416"/>
        <end position="437"/>
    </location>
</feature>
<evidence type="ECO:0000256" key="8">
    <source>
        <dbReference type="ARBA" id="ARBA00023170"/>
    </source>
</evidence>
<dbReference type="InterPro" id="IPR050569">
    <property type="entry name" value="TAAR"/>
</dbReference>
<comment type="caution">
    <text evidence="13">The sequence shown here is derived from an EMBL/GenBank/DDBJ whole genome shotgun (WGS) entry which is preliminary data.</text>
</comment>
<evidence type="ECO:0000256" key="2">
    <source>
        <dbReference type="ARBA" id="ARBA00022475"/>
    </source>
</evidence>
<sequence>MLFVSCMLVTILGNFIVMVSIAHFKQLHNPTNVLVLSLALSDLLVGVAVMPFSTIRTIHGCWFYGDDFCMLHSSLICFFICLYIPPRLYCGGQATSNIVTAFFFPCTVMVCLYTKIFIVAKEHVRKIGDMGNCSNDRGLVKQSEHKAAKTLGIVLGAFIFCWMPFFTNTIIDAFTGFNTPAALFEAFVWLGYFNSTLNPIIYAFFYPWFKKCFYLIVNLKILNPHSSTINVLTHYESSVQCGDQSRLYLLFVSCMLVTILGNFIVMVSIAHFKQLHNPTNVLVLSLALSDLLVGVAVMPFSTIRTIHGCWFYGDDFCMLHSSFDMFLSSVSIFHLVCIAVDRQQAICNPLHYSRNITMSVAWIMVCASWALAAVFSYGQIYSKVNVVGLEEYMESIKCLGSCNLLFNPLWGILDSVTAFFFPCTVMVCLYTKIFIVAKEHVRKIGDMGNCSNDRGLVKQSEHKAAKTLGIVLGAFIFCWMPFFTNTIIDAFTGFNTPAALFEAFVWLGYFNSTLNPIIYAFFYPWFKKCFYLIVNLKILNPHSSTINVLTHL</sequence>
<dbReference type="OrthoDB" id="5959645at2759"/>
<keyword evidence="2" id="KW-1003">Cell membrane</keyword>
<proteinExistence type="predicted"/>
<evidence type="ECO:0000256" key="9">
    <source>
        <dbReference type="ARBA" id="ARBA00023180"/>
    </source>
</evidence>
<protein>
    <recommendedName>
        <fullName evidence="12">G-protein coupled receptors family 1 profile domain-containing protein</fullName>
    </recommendedName>
</protein>
<dbReference type="CDD" id="cd15055">
    <property type="entry name" value="7tmA_TAARs"/>
    <property type="match status" value="1"/>
</dbReference>
<dbReference type="PRINTS" id="PR01830">
    <property type="entry name" value="TRACEAMINER"/>
</dbReference>
<feature type="transmembrane region" description="Helical" evidence="11">
    <location>
        <begin position="281"/>
        <end position="303"/>
    </location>
</feature>
<keyword evidence="7" id="KW-1015">Disulfide bond</keyword>
<feature type="domain" description="G-protein coupled receptors family 1 profile" evidence="12">
    <location>
        <begin position="13"/>
        <end position="75"/>
    </location>
</feature>
<evidence type="ECO:0000256" key="10">
    <source>
        <dbReference type="ARBA" id="ARBA00023224"/>
    </source>
</evidence>
<evidence type="ECO:0000256" key="4">
    <source>
        <dbReference type="ARBA" id="ARBA00022989"/>
    </source>
</evidence>
<feature type="transmembrane region" description="Helical" evidence="11">
    <location>
        <begin position="360"/>
        <end position="380"/>
    </location>
</feature>
<feature type="transmembrane region" description="Helical" evidence="11">
    <location>
        <begin position="464"/>
        <end position="483"/>
    </location>
</feature>
<dbReference type="Gene3D" id="1.20.1070.10">
    <property type="entry name" value="Rhodopsin 7-helix transmembrane proteins"/>
    <property type="match status" value="3"/>
</dbReference>
<keyword evidence="14" id="KW-1185">Reference proteome</keyword>
<dbReference type="PROSITE" id="PS50262">
    <property type="entry name" value="G_PROTEIN_RECEP_F1_2"/>
    <property type="match status" value="3"/>
</dbReference>
<dbReference type="PANTHER" id="PTHR24249:SF307">
    <property type="entry name" value="TRACE AMINE-ASSOCIATED RECEPTOR 5"/>
    <property type="match status" value="1"/>
</dbReference>
<dbReference type="PANTHER" id="PTHR24249">
    <property type="entry name" value="HISTAMINE RECEPTOR-RELATED G-PROTEIN COUPLED RECEPTOR"/>
    <property type="match status" value="1"/>
</dbReference>
<evidence type="ECO:0000256" key="1">
    <source>
        <dbReference type="ARBA" id="ARBA00004651"/>
    </source>
</evidence>
<keyword evidence="10" id="KW-0807">Transducer</keyword>
<feature type="transmembrane region" description="Helical" evidence="11">
    <location>
        <begin position="98"/>
        <end position="120"/>
    </location>
</feature>
<dbReference type="SUPFAM" id="SSF81321">
    <property type="entry name" value="Family A G protein-coupled receptor-like"/>
    <property type="match status" value="2"/>
</dbReference>
<dbReference type="FunFam" id="1.20.1070.10:FF:000030">
    <property type="entry name" value="trace amine-associated receptor 1"/>
    <property type="match status" value="1"/>
</dbReference>
<feature type="domain" description="G-protein coupled receptors family 1 profile" evidence="12">
    <location>
        <begin position="261"/>
        <end position="519"/>
    </location>
</feature>
<keyword evidence="4 11" id="KW-1133">Transmembrane helix</keyword>
<feature type="transmembrane region" description="Helical" evidence="11">
    <location>
        <begin position="186"/>
        <end position="205"/>
    </location>
</feature>
<evidence type="ECO:0000313" key="13">
    <source>
        <dbReference type="EMBL" id="KAF3847274.1"/>
    </source>
</evidence>
<accession>A0A7J5YCU0</accession>
<dbReference type="PRINTS" id="PR00237">
    <property type="entry name" value="GPCRRHODOPSN"/>
</dbReference>
<dbReference type="EMBL" id="JAAKFY010000013">
    <property type="protein sequence ID" value="KAF3847274.1"/>
    <property type="molecule type" value="Genomic_DNA"/>
</dbReference>
<evidence type="ECO:0000259" key="12">
    <source>
        <dbReference type="PROSITE" id="PS50262"/>
    </source>
</evidence>
<evidence type="ECO:0000256" key="6">
    <source>
        <dbReference type="ARBA" id="ARBA00023136"/>
    </source>
</evidence>
<keyword evidence="5" id="KW-0297">G-protein coupled receptor</keyword>
<dbReference type="InterPro" id="IPR017452">
    <property type="entry name" value="GPCR_Rhodpsn_7TM"/>
</dbReference>
<organism evidence="13 14">
    <name type="scientific">Dissostichus mawsoni</name>
    <name type="common">Antarctic cod</name>
    <dbReference type="NCBI Taxonomy" id="36200"/>
    <lineage>
        <taxon>Eukaryota</taxon>
        <taxon>Metazoa</taxon>
        <taxon>Chordata</taxon>
        <taxon>Craniata</taxon>
        <taxon>Vertebrata</taxon>
        <taxon>Euteleostomi</taxon>
        <taxon>Actinopterygii</taxon>
        <taxon>Neopterygii</taxon>
        <taxon>Teleostei</taxon>
        <taxon>Neoteleostei</taxon>
        <taxon>Acanthomorphata</taxon>
        <taxon>Eupercaria</taxon>
        <taxon>Perciformes</taxon>
        <taxon>Notothenioidei</taxon>
        <taxon>Nototheniidae</taxon>
        <taxon>Dissostichus</taxon>
    </lineage>
</organism>
<gene>
    <name evidence="13" type="ORF">F7725_020302</name>
</gene>
<feature type="transmembrane region" description="Helical" evidence="11">
    <location>
        <begin position="147"/>
        <end position="166"/>
    </location>
</feature>
<dbReference type="InterPro" id="IPR000276">
    <property type="entry name" value="GPCR_Rhodpsn"/>
</dbReference>
<evidence type="ECO:0000313" key="14">
    <source>
        <dbReference type="Proteomes" id="UP000518266"/>
    </source>
</evidence>
<keyword evidence="3 11" id="KW-0812">Transmembrane</keyword>
<comment type="subcellular location">
    <subcellularLocation>
        <location evidence="1">Cell membrane</location>
        <topology evidence="1">Multi-pass membrane protein</topology>
    </subcellularLocation>
</comment>
<keyword evidence="6 11" id="KW-0472">Membrane</keyword>
<dbReference type="AlphaFoldDB" id="A0A7J5YCU0"/>
<feature type="transmembrane region" description="Helical" evidence="11">
    <location>
        <begin position="67"/>
        <end position="86"/>
    </location>
</feature>
<feature type="transmembrane region" description="Helical" evidence="11">
    <location>
        <begin position="212"/>
        <end position="235"/>
    </location>
</feature>
<dbReference type="GO" id="GO:0005886">
    <property type="term" value="C:plasma membrane"/>
    <property type="evidence" value="ECO:0007669"/>
    <property type="project" value="UniProtKB-SubCell"/>
</dbReference>
<keyword evidence="8" id="KW-0675">Receptor</keyword>
<evidence type="ECO:0000256" key="11">
    <source>
        <dbReference type="SAM" id="Phobius"/>
    </source>
</evidence>
<feature type="transmembrane region" description="Helical" evidence="11">
    <location>
        <begin position="34"/>
        <end position="55"/>
    </location>
</feature>
<dbReference type="GO" id="GO:0001594">
    <property type="term" value="F:trace-amine receptor activity"/>
    <property type="evidence" value="ECO:0007669"/>
    <property type="project" value="InterPro"/>
</dbReference>
<evidence type="ECO:0000256" key="7">
    <source>
        <dbReference type="ARBA" id="ARBA00023157"/>
    </source>
</evidence>
<feature type="domain" description="G-protein coupled receptors family 1 profile" evidence="12">
    <location>
        <begin position="77"/>
        <end position="202"/>
    </location>
</feature>
<feature type="transmembrane region" description="Helical" evidence="11">
    <location>
        <begin position="503"/>
        <end position="526"/>
    </location>
</feature>
<evidence type="ECO:0000256" key="3">
    <source>
        <dbReference type="ARBA" id="ARBA00022692"/>
    </source>
</evidence>
<evidence type="ECO:0000256" key="5">
    <source>
        <dbReference type="ARBA" id="ARBA00023040"/>
    </source>
</evidence>
<dbReference type="SMART" id="SM01381">
    <property type="entry name" value="7TM_GPCR_Srsx"/>
    <property type="match status" value="1"/>
</dbReference>
<dbReference type="Pfam" id="PF00001">
    <property type="entry name" value="7tm_1"/>
    <property type="match status" value="3"/>
</dbReference>
<dbReference type="InterPro" id="IPR009132">
    <property type="entry name" value="TAAR_fam"/>
</dbReference>
<keyword evidence="9" id="KW-0325">Glycoprotein</keyword>
<reference evidence="13 14" key="1">
    <citation type="submission" date="2020-03" db="EMBL/GenBank/DDBJ databases">
        <title>Dissostichus mawsoni Genome sequencing and assembly.</title>
        <authorList>
            <person name="Park H."/>
        </authorList>
    </citation>
    <scope>NUCLEOTIDE SEQUENCE [LARGE SCALE GENOMIC DNA]</scope>
    <source>
        <strain evidence="13">DM0001</strain>
        <tissue evidence="13">Muscle</tissue>
    </source>
</reference>
<name>A0A7J5YCU0_DISMA</name>
<feature type="transmembrane region" description="Helical" evidence="11">
    <location>
        <begin position="247"/>
        <end position="269"/>
    </location>
</feature>
<feature type="transmembrane region" description="Helical" evidence="11">
    <location>
        <begin position="323"/>
        <end position="340"/>
    </location>
</feature>